<reference evidence="4" key="1">
    <citation type="submission" date="2009-11" db="EMBL/GenBank/DDBJ databases">
        <title>The complete chromosome 2 of Sphaerobacter thermophilus DSM 20745.</title>
        <authorList>
            <person name="Lucas S."/>
            <person name="Copeland A."/>
            <person name="Lapidus A."/>
            <person name="Glavina del Rio T."/>
            <person name="Dalin E."/>
            <person name="Tice H."/>
            <person name="Bruce D."/>
            <person name="Goodwin L."/>
            <person name="Pitluck S."/>
            <person name="Kyrpides N."/>
            <person name="Mavromatis K."/>
            <person name="Ivanova N."/>
            <person name="Mikhailova N."/>
            <person name="LaButti K.M."/>
            <person name="Clum A."/>
            <person name="Sun H.I."/>
            <person name="Brettin T."/>
            <person name="Detter J.C."/>
            <person name="Han C."/>
            <person name="Larimer F."/>
            <person name="Land M."/>
            <person name="Hauser L."/>
            <person name="Markowitz V."/>
            <person name="Cheng J.F."/>
            <person name="Hugenholtz P."/>
            <person name="Woyke T."/>
            <person name="Wu D."/>
            <person name="Steenblock K."/>
            <person name="Schneider S."/>
            <person name="Pukall R."/>
            <person name="Goeker M."/>
            <person name="Klenk H.P."/>
            <person name="Eisen J.A."/>
        </authorList>
    </citation>
    <scope>NUCLEOTIDE SEQUENCE [LARGE SCALE GENOMIC DNA]</scope>
    <source>
        <strain evidence="4">ATCC 49802 / DSM 20745 / S 6022</strain>
    </source>
</reference>
<keyword evidence="1" id="KW-0732">Signal</keyword>
<dbReference type="RefSeq" id="WP_012873056.1">
    <property type="nucleotide sequence ID" value="NC_013524.1"/>
</dbReference>
<feature type="chain" id="PRO_5003021219" description="Putative auto-transporter adhesin head GIN domain-containing protein" evidence="1">
    <location>
        <begin position="20"/>
        <end position="241"/>
    </location>
</feature>
<evidence type="ECO:0000313" key="3">
    <source>
        <dbReference type="EMBL" id="ACZ40017.1"/>
    </source>
</evidence>
<keyword evidence="4" id="KW-1185">Reference proteome</keyword>
<dbReference type="OrthoDB" id="155010at2"/>
<dbReference type="AlphaFoldDB" id="D1C874"/>
<dbReference type="Pfam" id="PF10988">
    <property type="entry name" value="DUF2807"/>
    <property type="match status" value="1"/>
</dbReference>
<proteinExistence type="predicted"/>
<evidence type="ECO:0000259" key="2">
    <source>
        <dbReference type="Pfam" id="PF10988"/>
    </source>
</evidence>
<evidence type="ECO:0000313" key="4">
    <source>
        <dbReference type="Proteomes" id="UP000002027"/>
    </source>
</evidence>
<dbReference type="STRING" id="479434.Sthe_2603"/>
<name>D1C874_SPHTD</name>
<protein>
    <recommendedName>
        <fullName evidence="2">Putative auto-transporter adhesin head GIN domain-containing protein</fullName>
    </recommendedName>
</protein>
<dbReference type="HOGENOM" id="CLU_072746_3_2_0"/>
<dbReference type="KEGG" id="sti:Sthe_2603"/>
<accession>D1C874</accession>
<dbReference type="PROSITE" id="PS51257">
    <property type="entry name" value="PROKAR_LIPOPROTEIN"/>
    <property type="match status" value="1"/>
</dbReference>
<reference evidence="3 4" key="2">
    <citation type="journal article" date="2010" name="Stand. Genomic Sci.">
        <title>Complete genome sequence of Desulfohalobium retbaense type strain (HR(100)).</title>
        <authorList>
            <person name="Spring S."/>
            <person name="Nolan M."/>
            <person name="Lapidus A."/>
            <person name="Glavina Del Rio T."/>
            <person name="Copeland A."/>
            <person name="Tice H."/>
            <person name="Cheng J.F."/>
            <person name="Lucas S."/>
            <person name="Land M."/>
            <person name="Chen F."/>
            <person name="Bruce D."/>
            <person name="Goodwin L."/>
            <person name="Pitluck S."/>
            <person name="Ivanova N."/>
            <person name="Mavromatis K."/>
            <person name="Mikhailova N."/>
            <person name="Pati A."/>
            <person name="Chen A."/>
            <person name="Palaniappan K."/>
            <person name="Hauser L."/>
            <person name="Chang Y.J."/>
            <person name="Jeffries C.D."/>
            <person name="Munk C."/>
            <person name="Kiss H."/>
            <person name="Chain P."/>
            <person name="Han C."/>
            <person name="Brettin T."/>
            <person name="Detter J.C."/>
            <person name="Schuler E."/>
            <person name="Goker M."/>
            <person name="Rohde M."/>
            <person name="Bristow J."/>
            <person name="Eisen J.A."/>
            <person name="Markowitz V."/>
            <person name="Hugenholtz P."/>
            <person name="Kyrpides N.C."/>
            <person name="Klenk H.P."/>
        </authorList>
    </citation>
    <scope>NUCLEOTIDE SEQUENCE [LARGE SCALE GENOMIC DNA]</scope>
    <source>
        <strain evidence="4">ATCC 49802 / DSM 20745 / S 6022</strain>
    </source>
</reference>
<feature type="signal peptide" evidence="1">
    <location>
        <begin position="1"/>
        <end position="19"/>
    </location>
</feature>
<dbReference type="EMBL" id="CP001824">
    <property type="protein sequence ID" value="ACZ40017.1"/>
    <property type="molecule type" value="Genomic_DNA"/>
</dbReference>
<dbReference type="Proteomes" id="UP000002027">
    <property type="component" value="Chromosome 2"/>
</dbReference>
<dbReference type="InterPro" id="IPR021255">
    <property type="entry name" value="DUF2807"/>
</dbReference>
<organism evidence="3 4">
    <name type="scientific">Sphaerobacter thermophilus (strain ATCC 49802 / DSM 20745 / KCCM 41009 / NCIMB 13125 / S 6022)</name>
    <dbReference type="NCBI Taxonomy" id="479434"/>
    <lineage>
        <taxon>Bacteria</taxon>
        <taxon>Pseudomonadati</taxon>
        <taxon>Thermomicrobiota</taxon>
        <taxon>Thermomicrobia</taxon>
        <taxon>Sphaerobacterales</taxon>
        <taxon>Sphaerobacterineae</taxon>
        <taxon>Sphaerobacteraceae</taxon>
        <taxon>Sphaerobacter</taxon>
    </lineage>
</organism>
<sequence length="241" mass="25540">MRYPLRLMLALLALPIAVACNVPFIPEKGSGNMATESRDVSGFDQVSLSGIGTLVIEQGNREALTIEAEDNILPRIRTEVRNGRLEIGMRPGTSIQPTREIRYHLTMRDIHAIEVEGSADVESASIQTDALTLSLAGSADARIERFAGDQLNVRISGSGTCTIAGDVTDQRVEIEGSGEYSAADLASETAAVDVAGSGDATVRVAQSLNVSIAGSGDVHYYGNPSINQRILGSGRIVRADE</sequence>
<dbReference type="PANTHER" id="PTHR39200">
    <property type="entry name" value="HYPOTHETICAL EXPORTED PROTEIN"/>
    <property type="match status" value="1"/>
</dbReference>
<gene>
    <name evidence="3" type="ordered locus">Sthe_2603</name>
</gene>
<dbReference type="InParanoid" id="D1C874"/>
<dbReference type="PANTHER" id="PTHR39200:SF1">
    <property type="entry name" value="AUTO-TRANSPORTER ADHESIN HEAD GIN DOMAIN-CONTAINING PROTEIN-RELATED"/>
    <property type="match status" value="1"/>
</dbReference>
<evidence type="ECO:0000256" key="1">
    <source>
        <dbReference type="SAM" id="SignalP"/>
    </source>
</evidence>
<dbReference type="eggNOG" id="COG3595">
    <property type="taxonomic scope" value="Bacteria"/>
</dbReference>
<dbReference type="Gene3D" id="2.160.20.120">
    <property type="match status" value="1"/>
</dbReference>
<feature type="domain" description="Putative auto-transporter adhesin head GIN" evidence="2">
    <location>
        <begin position="43"/>
        <end position="224"/>
    </location>
</feature>